<dbReference type="Proteomes" id="UP000800040">
    <property type="component" value="Unassembled WGS sequence"/>
</dbReference>
<evidence type="ECO:0000313" key="2">
    <source>
        <dbReference type="EMBL" id="KAF1832688.1"/>
    </source>
</evidence>
<dbReference type="EMBL" id="ML975333">
    <property type="protein sequence ID" value="KAF1832688.1"/>
    <property type="molecule type" value="Genomic_DNA"/>
</dbReference>
<keyword evidence="3" id="KW-1185">Reference proteome</keyword>
<dbReference type="AlphaFoldDB" id="A0A6A5K638"/>
<proteinExistence type="predicted"/>
<name>A0A6A5K638_9PLEO</name>
<gene>
    <name evidence="2" type="ORF">BDW02DRAFT_416352</name>
</gene>
<feature type="region of interest" description="Disordered" evidence="1">
    <location>
        <begin position="193"/>
        <end position="213"/>
    </location>
</feature>
<dbReference type="OrthoDB" id="2823490at2759"/>
<protein>
    <recommendedName>
        <fullName evidence="4">F-box domain-containing protein</fullName>
    </recommendedName>
</protein>
<accession>A0A6A5K638</accession>
<organism evidence="2 3">
    <name type="scientific">Decorospora gaudefroyi</name>
    <dbReference type="NCBI Taxonomy" id="184978"/>
    <lineage>
        <taxon>Eukaryota</taxon>
        <taxon>Fungi</taxon>
        <taxon>Dikarya</taxon>
        <taxon>Ascomycota</taxon>
        <taxon>Pezizomycotina</taxon>
        <taxon>Dothideomycetes</taxon>
        <taxon>Pleosporomycetidae</taxon>
        <taxon>Pleosporales</taxon>
        <taxon>Pleosporineae</taxon>
        <taxon>Pleosporaceae</taxon>
        <taxon>Decorospora</taxon>
    </lineage>
</organism>
<evidence type="ECO:0000313" key="3">
    <source>
        <dbReference type="Proteomes" id="UP000800040"/>
    </source>
</evidence>
<evidence type="ECO:0008006" key="4">
    <source>
        <dbReference type="Google" id="ProtNLM"/>
    </source>
</evidence>
<reference evidence="2" key="1">
    <citation type="submission" date="2020-01" db="EMBL/GenBank/DDBJ databases">
        <authorList>
            <consortium name="DOE Joint Genome Institute"/>
            <person name="Haridas S."/>
            <person name="Albert R."/>
            <person name="Binder M."/>
            <person name="Bloem J."/>
            <person name="Labutti K."/>
            <person name="Salamov A."/>
            <person name="Andreopoulos B."/>
            <person name="Baker S.E."/>
            <person name="Barry K."/>
            <person name="Bills G."/>
            <person name="Bluhm B.H."/>
            <person name="Cannon C."/>
            <person name="Castanera R."/>
            <person name="Culley D.E."/>
            <person name="Daum C."/>
            <person name="Ezra D."/>
            <person name="Gonzalez J.B."/>
            <person name="Henrissat B."/>
            <person name="Kuo A."/>
            <person name="Liang C."/>
            <person name="Lipzen A."/>
            <person name="Lutzoni F."/>
            <person name="Magnuson J."/>
            <person name="Mondo S."/>
            <person name="Nolan M."/>
            <person name="Ohm R."/>
            <person name="Pangilinan J."/>
            <person name="Park H.-J."/>
            <person name="Ramirez L."/>
            <person name="Alfaro M."/>
            <person name="Sun H."/>
            <person name="Tritt A."/>
            <person name="Yoshinaga Y."/>
            <person name="Zwiers L.-H."/>
            <person name="Turgeon B.G."/>
            <person name="Goodwin S.B."/>
            <person name="Spatafora J.W."/>
            <person name="Crous P.W."/>
            <person name="Grigoriev I.V."/>
        </authorList>
    </citation>
    <scope>NUCLEOTIDE SEQUENCE</scope>
    <source>
        <strain evidence="2">P77</strain>
    </source>
</reference>
<sequence length="352" mass="39002">MPTLLSLPRELRDMIYTHLLTSPPAPAPTPKNPPLPTRPWYRAQVQAHASPASGPYCLFSPERHPRTNAASMLACNRQIHGEIMECVRRLRERKGGAGLALRLECVAKREAWVFTWKCVPLVCTTTVMTKKEKGKRMGMGMGLSVGWAIRSFLKGVLGWHGDGDASSSSYYQTPMMLTTTTTMIERLHIDIRTSSPSETDTDTDTDTSAPQPTFAASPTRLGWAICAALTQVLGYTHNIEDNNESNLRSTCTSIIEIGLLVLNVIPAPSTSTSTQTQTPAPPNPTLTLLTALLQTLWSTSSPPFHAHYCRPLLQRIRCVHICYDGAIHCVRELASELERGQAERRRIEGRMR</sequence>
<evidence type="ECO:0000256" key="1">
    <source>
        <dbReference type="SAM" id="MobiDB-lite"/>
    </source>
</evidence>